<dbReference type="InterPro" id="IPR057902">
    <property type="entry name" value="N_peptide"/>
</dbReference>
<evidence type="ECO:0000256" key="1">
    <source>
        <dbReference type="SAM" id="MobiDB-lite"/>
    </source>
</evidence>
<dbReference type="Pfam" id="PF25694">
    <property type="entry name" value="N_peptide"/>
    <property type="match status" value="1"/>
</dbReference>
<proteinExistence type="predicted"/>
<organism evidence="2">
    <name type="scientific">Cronobacter turicensis</name>
    <dbReference type="NCBI Taxonomy" id="413502"/>
    <lineage>
        <taxon>Bacteria</taxon>
        <taxon>Pseudomonadati</taxon>
        <taxon>Pseudomonadota</taxon>
        <taxon>Gammaproteobacteria</taxon>
        <taxon>Enterobacterales</taxon>
        <taxon>Enterobacteriaceae</taxon>
        <taxon>Cronobacter</taxon>
    </lineage>
</organism>
<dbReference type="EMBL" id="MSAG01000012">
    <property type="protein sequence ID" value="PUX23669.1"/>
    <property type="molecule type" value="Genomic_DNA"/>
</dbReference>
<accession>A0A2T7B6Z1</accession>
<protein>
    <recommendedName>
        <fullName evidence="3">Antitermination protein</fullName>
    </recommendedName>
</protein>
<gene>
    <name evidence="2" type="ORF">BS411_07035</name>
</gene>
<feature type="region of interest" description="Disordered" evidence="1">
    <location>
        <begin position="68"/>
        <end position="108"/>
    </location>
</feature>
<name>A0A2T7B6Z1_9ENTR</name>
<dbReference type="RefSeq" id="WP_075197973.1">
    <property type="nucleotide sequence ID" value="NZ_CP187984.1"/>
</dbReference>
<reference evidence="2" key="1">
    <citation type="submission" date="2016-12" db="EMBL/GenBank/DDBJ databases">
        <title>Analysis of the Molecular Diversity Among Cronobacter Species Isolated from Filth Flies Using a Pan Genomic DNA Microarray.</title>
        <authorList>
            <person name="Pava-Ripoll M."/>
            <person name="Tall B."/>
            <person name="Farber J."/>
            <person name="Fanning S."/>
            <person name="Lehner A."/>
            <person name="Stephan R."/>
            <person name="Pagotto F."/>
            <person name="Iverson C."/>
            <person name="Ziobro G."/>
            <person name="Miller A."/>
            <person name="Pearson R."/>
            <person name="Yan Q."/>
            <person name="Kim M."/>
            <person name="Jeong S."/>
            <person name="Park J."/>
            <person name="Jun S."/>
            <person name="Choi H."/>
            <person name="Chung T."/>
            <person name="Yoo Y."/>
            <person name="Park E."/>
            <person name="Hwang S."/>
            <person name="Lee B."/>
            <person name="Sathyamoorthy V."/>
            <person name="Carter L."/>
            <person name="Mammel M."/>
            <person name="Jackson S."/>
            <person name="Kothary M."/>
            <person name="Patel I."/>
            <person name="Grim C."/>
            <person name="Gopinath G."/>
            <person name="Gangiredla J."/>
            <person name="Chase H."/>
        </authorList>
    </citation>
    <scope>NUCLEOTIDE SEQUENCE [LARGE SCALE GENOMIC DNA]</scope>
    <source>
        <strain evidence="2">MOD1-Sh41s</strain>
    </source>
</reference>
<feature type="region of interest" description="Disordered" evidence="1">
    <location>
        <begin position="1"/>
        <end position="21"/>
    </location>
</feature>
<evidence type="ECO:0008006" key="3">
    <source>
        <dbReference type="Google" id="ProtNLM"/>
    </source>
</evidence>
<dbReference type="AlphaFoldDB" id="A0A2T7B6Z1"/>
<evidence type="ECO:0000313" key="2">
    <source>
        <dbReference type="EMBL" id="PUX23669.1"/>
    </source>
</evidence>
<comment type="caution">
    <text evidence="2">The sequence shown here is derived from an EMBL/GenBank/DDBJ whole genome shotgun (WGS) entry which is preliminary data.</text>
</comment>
<sequence length="108" mass="12402">MAEIHFGASVNADNARARRHQRRRLAAQEKEKMERIMDEIFGAIQPPLAHTAARQPVNRIDKATRLPTLREMRSQPPSVESQRKVRRTSGAITGRAHEKRQRFSQPLV</sequence>
<dbReference type="OrthoDB" id="9890159at2"/>